<evidence type="ECO:0008006" key="2">
    <source>
        <dbReference type="Google" id="ProtNLM"/>
    </source>
</evidence>
<protein>
    <recommendedName>
        <fullName evidence="2">PhoH-like protein domain-containing protein</fullName>
    </recommendedName>
</protein>
<feature type="non-terminal residue" evidence="1">
    <location>
        <position position="90"/>
    </location>
</feature>
<accession>A0A382VDX2</accession>
<sequence>MNLELSPYQLTLEPDDSRQLVDLCGPLDANLRQIEKRLGVTIHNRGNEFELFGDQETVCAAGELLSHLYREVCSGTRMTADTVHLFLQES</sequence>
<name>A0A382VDX2_9ZZZZ</name>
<dbReference type="EMBL" id="UINC01151251">
    <property type="protein sequence ID" value="SVD44752.1"/>
    <property type="molecule type" value="Genomic_DNA"/>
</dbReference>
<proteinExistence type="predicted"/>
<evidence type="ECO:0000313" key="1">
    <source>
        <dbReference type="EMBL" id="SVD44752.1"/>
    </source>
</evidence>
<dbReference type="SUPFAM" id="SSF54791">
    <property type="entry name" value="Eukaryotic type KH-domain (KH-domain type I)"/>
    <property type="match status" value="1"/>
</dbReference>
<dbReference type="InterPro" id="IPR036612">
    <property type="entry name" value="KH_dom_type_1_sf"/>
</dbReference>
<gene>
    <name evidence="1" type="ORF">METZ01_LOCUS397606</name>
</gene>
<reference evidence="1" key="1">
    <citation type="submission" date="2018-05" db="EMBL/GenBank/DDBJ databases">
        <authorList>
            <person name="Lanie J.A."/>
            <person name="Ng W.-L."/>
            <person name="Kazmierczak K.M."/>
            <person name="Andrzejewski T.M."/>
            <person name="Davidsen T.M."/>
            <person name="Wayne K.J."/>
            <person name="Tettelin H."/>
            <person name="Glass J.I."/>
            <person name="Rusch D."/>
            <person name="Podicherti R."/>
            <person name="Tsui H.-C.T."/>
            <person name="Winkler M.E."/>
        </authorList>
    </citation>
    <scope>NUCLEOTIDE SEQUENCE</scope>
</reference>
<dbReference type="AlphaFoldDB" id="A0A382VDX2"/>
<dbReference type="GO" id="GO:0003723">
    <property type="term" value="F:RNA binding"/>
    <property type="evidence" value="ECO:0007669"/>
    <property type="project" value="InterPro"/>
</dbReference>
<organism evidence="1">
    <name type="scientific">marine metagenome</name>
    <dbReference type="NCBI Taxonomy" id="408172"/>
    <lineage>
        <taxon>unclassified sequences</taxon>
        <taxon>metagenomes</taxon>
        <taxon>ecological metagenomes</taxon>
    </lineage>
</organism>